<dbReference type="Pfam" id="PF26029">
    <property type="entry name" value="DUF8007"/>
    <property type="match status" value="1"/>
</dbReference>
<name>W0JMX2_9EURY</name>
<dbReference type="InterPro" id="IPR058320">
    <property type="entry name" value="DUF8007"/>
</dbReference>
<dbReference type="OrthoDB" id="165777at2157"/>
<dbReference type="RefSeq" id="WP_049953298.1">
    <property type="nucleotide sequence ID" value="NZ_CP007055.1"/>
</dbReference>
<protein>
    <submittedName>
        <fullName evidence="1">Uncharacterized protein</fullName>
    </submittedName>
</protein>
<proteinExistence type="predicted"/>
<dbReference type="AlphaFoldDB" id="W0JMX2"/>
<accession>W0JMX2</accession>
<dbReference type="HOGENOM" id="CLU_182710_0_0_2"/>
<gene>
    <name evidence="1" type="ORF">HALLA_15920</name>
</gene>
<dbReference type="eggNOG" id="arCOG06327">
    <property type="taxonomic scope" value="Archaea"/>
</dbReference>
<organism evidence="1 2">
    <name type="scientific">Halostagnicola larsenii XH-48</name>
    <dbReference type="NCBI Taxonomy" id="797299"/>
    <lineage>
        <taxon>Archaea</taxon>
        <taxon>Methanobacteriati</taxon>
        <taxon>Methanobacteriota</taxon>
        <taxon>Stenosarchaea group</taxon>
        <taxon>Halobacteria</taxon>
        <taxon>Halobacteriales</taxon>
        <taxon>Natrialbaceae</taxon>
        <taxon>Halostagnicola</taxon>
    </lineage>
</organism>
<dbReference type="EMBL" id="CP007055">
    <property type="protein sequence ID" value="AHG00066.1"/>
    <property type="molecule type" value="Genomic_DNA"/>
</dbReference>
<sequence length="74" mass="8067">MSNDREACGRCSMTTAVDVANANRDGNERSARDPYDGDRIEIDEGILRRVSPGGWLSGLSNCLDSAVDSFTWGR</sequence>
<evidence type="ECO:0000313" key="1">
    <source>
        <dbReference type="EMBL" id="AHG00066.1"/>
    </source>
</evidence>
<dbReference type="KEGG" id="hlr:HALLA_15920"/>
<reference evidence="1 2" key="1">
    <citation type="submission" date="2014-01" db="EMBL/GenBank/DDBJ databases">
        <authorList>
            <consortium name="DOE Joint Genome Institute"/>
            <person name="Anderson I."/>
            <person name="Huntemann M."/>
            <person name="Han J."/>
            <person name="Chen A."/>
            <person name="Kyrpides N."/>
            <person name="Mavromatis K."/>
            <person name="Markowitz V."/>
            <person name="Palaniappan K."/>
            <person name="Ivanova N."/>
            <person name="Schaumberg A."/>
            <person name="Pati A."/>
            <person name="Liolios K."/>
            <person name="Nordberg H.P."/>
            <person name="Cantor M.N."/>
            <person name="Hua S.X."/>
            <person name="Woyke T."/>
        </authorList>
    </citation>
    <scope>NUCLEOTIDE SEQUENCE [LARGE SCALE GENOMIC DNA]</scope>
    <source>
        <strain evidence="1 2">XH-48</strain>
    </source>
</reference>
<dbReference type="Proteomes" id="UP000019024">
    <property type="component" value="Chromosome"/>
</dbReference>
<evidence type="ECO:0000313" key="2">
    <source>
        <dbReference type="Proteomes" id="UP000019024"/>
    </source>
</evidence>
<keyword evidence="2" id="KW-1185">Reference proteome</keyword>
<dbReference type="GeneID" id="25145905"/>